<evidence type="ECO:0000313" key="1">
    <source>
        <dbReference type="EMBL" id="NYJ20108.1"/>
    </source>
</evidence>
<sequence>MVTVTPVHERLWKVTHGDELAGYVDAIDARDGIRYRARRLNVRYRRWVALGEYWELQAAIDALAG</sequence>
<gene>
    <name evidence="1" type="ORF">HNR05_001899</name>
</gene>
<dbReference type="Proteomes" id="UP000537260">
    <property type="component" value="Unassembled WGS sequence"/>
</dbReference>
<evidence type="ECO:0000313" key="2">
    <source>
        <dbReference type="Proteomes" id="UP000537260"/>
    </source>
</evidence>
<protein>
    <submittedName>
        <fullName evidence="1">Uncharacterized protein</fullName>
    </submittedName>
</protein>
<accession>A0A7Z0J6M8</accession>
<reference evidence="1 2" key="1">
    <citation type="submission" date="2020-07" db="EMBL/GenBank/DDBJ databases">
        <title>Sequencing the genomes of 1000 actinobacteria strains.</title>
        <authorList>
            <person name="Klenk H.-P."/>
        </authorList>
    </citation>
    <scope>NUCLEOTIDE SEQUENCE [LARGE SCALE GENOMIC DNA]</scope>
    <source>
        <strain evidence="1 2">LI1</strain>
    </source>
</reference>
<proteinExistence type="predicted"/>
<name>A0A7Z0J6M8_9MICO</name>
<dbReference type="RefSeq" id="WP_179578764.1">
    <property type="nucleotide sequence ID" value="NZ_JACCFM010000001.1"/>
</dbReference>
<dbReference type="EMBL" id="JACCFM010000001">
    <property type="protein sequence ID" value="NYJ20108.1"/>
    <property type="molecule type" value="Genomic_DNA"/>
</dbReference>
<comment type="caution">
    <text evidence="1">The sequence shown here is derived from an EMBL/GenBank/DDBJ whole genome shotgun (WGS) entry which is preliminary data.</text>
</comment>
<dbReference type="AlphaFoldDB" id="A0A7Z0J6M8"/>
<organism evidence="1 2">
    <name type="scientific">Glaciibacter psychrotolerans</name>
    <dbReference type="NCBI Taxonomy" id="670054"/>
    <lineage>
        <taxon>Bacteria</taxon>
        <taxon>Bacillati</taxon>
        <taxon>Actinomycetota</taxon>
        <taxon>Actinomycetes</taxon>
        <taxon>Micrococcales</taxon>
        <taxon>Microbacteriaceae</taxon>
        <taxon>Glaciibacter</taxon>
    </lineage>
</organism>
<keyword evidence="2" id="KW-1185">Reference proteome</keyword>